<dbReference type="AlphaFoldDB" id="A0A4Q0P841"/>
<dbReference type="RefSeq" id="WP_164918270.1">
    <property type="nucleotide sequence ID" value="NZ_JBHUOO010000003.1"/>
</dbReference>
<accession>A0A4Q0P841</accession>
<evidence type="ECO:0000313" key="2">
    <source>
        <dbReference type="Proteomes" id="UP000289859"/>
    </source>
</evidence>
<gene>
    <name evidence="1" type="ORF">DSM02_1579</name>
</gene>
<comment type="caution">
    <text evidence="1">The sequence shown here is derived from an EMBL/GenBank/DDBJ whole genome shotgun (WGS) entry which is preliminary data.</text>
</comment>
<dbReference type="EMBL" id="QOVK01000005">
    <property type="protein sequence ID" value="RXG22863.1"/>
    <property type="molecule type" value="Genomic_DNA"/>
</dbReference>
<name>A0A4Q0P841_9FLAO</name>
<proteinExistence type="predicted"/>
<organism evidence="1 2">
    <name type="scientific">Leeuwenhoekiella polynyae</name>
    <dbReference type="NCBI Taxonomy" id="1550906"/>
    <lineage>
        <taxon>Bacteria</taxon>
        <taxon>Pseudomonadati</taxon>
        <taxon>Bacteroidota</taxon>
        <taxon>Flavobacteriia</taxon>
        <taxon>Flavobacteriales</taxon>
        <taxon>Flavobacteriaceae</taxon>
        <taxon>Leeuwenhoekiella</taxon>
    </lineage>
</organism>
<sequence>MTRVTNRLTNYMRNFCALFNRTINTGVIEHETYPPYSLAD</sequence>
<dbReference type="Proteomes" id="UP000289859">
    <property type="component" value="Unassembled WGS sequence"/>
</dbReference>
<evidence type="ECO:0000313" key="1">
    <source>
        <dbReference type="EMBL" id="RXG22863.1"/>
    </source>
</evidence>
<reference evidence="1 2" key="1">
    <citation type="submission" date="2018-07" db="EMBL/GenBank/DDBJ databases">
        <title>Leeuwenhoekiella genomics.</title>
        <authorList>
            <person name="Tahon G."/>
            <person name="Willems A."/>
        </authorList>
    </citation>
    <scope>NUCLEOTIDE SEQUENCE [LARGE SCALE GENOMIC DNA]</scope>
    <source>
        <strain evidence="1 2">LMG 29608</strain>
    </source>
</reference>
<protein>
    <submittedName>
        <fullName evidence="1">Uncharacterized protein</fullName>
    </submittedName>
</protein>
<keyword evidence="2" id="KW-1185">Reference proteome</keyword>